<evidence type="ECO:0000313" key="3">
    <source>
        <dbReference type="Proteomes" id="UP001596220"/>
    </source>
</evidence>
<proteinExistence type="predicted"/>
<sequence length="124" mass="12974">MSRSVRLVMAALLALGALTGWTTTAMAADERDGITVPLTPNAPSSGRAESRALYCTYTYTPGTYAVASARCYHTGPLPSRGYTLGAMCGDGSTVYGEPTMYGSPGSVSCPGYTGIRRLSLVPMY</sequence>
<feature type="signal peptide" evidence="1">
    <location>
        <begin position="1"/>
        <end position="27"/>
    </location>
</feature>
<feature type="chain" id="PRO_5045732146" description="Subtilisin inhibitor-like" evidence="1">
    <location>
        <begin position="28"/>
        <end position="124"/>
    </location>
</feature>
<dbReference type="EMBL" id="JBHSQO010000011">
    <property type="protein sequence ID" value="MFC6090312.1"/>
    <property type="molecule type" value="Genomic_DNA"/>
</dbReference>
<evidence type="ECO:0000256" key="1">
    <source>
        <dbReference type="SAM" id="SignalP"/>
    </source>
</evidence>
<reference evidence="3" key="1">
    <citation type="journal article" date="2019" name="Int. J. Syst. Evol. Microbiol.">
        <title>The Global Catalogue of Microorganisms (GCM) 10K type strain sequencing project: providing services to taxonomists for standard genome sequencing and annotation.</title>
        <authorList>
            <consortium name="The Broad Institute Genomics Platform"/>
            <consortium name="The Broad Institute Genome Sequencing Center for Infectious Disease"/>
            <person name="Wu L."/>
            <person name="Ma J."/>
        </authorList>
    </citation>
    <scope>NUCLEOTIDE SEQUENCE [LARGE SCALE GENOMIC DNA]</scope>
    <source>
        <strain evidence="3">CGMCC 4.7246</strain>
    </source>
</reference>
<keyword evidence="1" id="KW-0732">Signal</keyword>
<dbReference type="RefSeq" id="WP_380636063.1">
    <property type="nucleotide sequence ID" value="NZ_JBHSQO010000011.1"/>
</dbReference>
<name>A0ABW1P6D6_9PSEU</name>
<comment type="caution">
    <text evidence="2">The sequence shown here is derived from an EMBL/GenBank/DDBJ whole genome shotgun (WGS) entry which is preliminary data.</text>
</comment>
<accession>A0ABW1P6D6</accession>
<evidence type="ECO:0000313" key="2">
    <source>
        <dbReference type="EMBL" id="MFC6090312.1"/>
    </source>
</evidence>
<protein>
    <recommendedName>
        <fullName evidence="4">Subtilisin inhibitor-like</fullName>
    </recommendedName>
</protein>
<evidence type="ECO:0008006" key="4">
    <source>
        <dbReference type="Google" id="ProtNLM"/>
    </source>
</evidence>
<keyword evidence="3" id="KW-1185">Reference proteome</keyword>
<organism evidence="2 3">
    <name type="scientific">Saccharothrix lopnurensis</name>
    <dbReference type="NCBI Taxonomy" id="1670621"/>
    <lineage>
        <taxon>Bacteria</taxon>
        <taxon>Bacillati</taxon>
        <taxon>Actinomycetota</taxon>
        <taxon>Actinomycetes</taxon>
        <taxon>Pseudonocardiales</taxon>
        <taxon>Pseudonocardiaceae</taxon>
        <taxon>Saccharothrix</taxon>
    </lineage>
</organism>
<dbReference type="Proteomes" id="UP001596220">
    <property type="component" value="Unassembled WGS sequence"/>
</dbReference>
<gene>
    <name evidence="2" type="ORF">ACFP3R_13590</name>
</gene>